<keyword evidence="6" id="KW-1185">Reference proteome</keyword>
<dbReference type="PANTHER" id="PTHR13500">
    <property type="entry name" value="NUCLEOLAR PRERIBOSOMAL-ASSOCIATED PROTEIN 1"/>
    <property type="match status" value="1"/>
</dbReference>
<evidence type="ECO:0000256" key="1">
    <source>
        <dbReference type="SAM" id="MobiDB-lite"/>
    </source>
</evidence>
<feature type="region of interest" description="Disordered" evidence="1">
    <location>
        <begin position="1"/>
        <end position="28"/>
    </location>
</feature>
<feature type="domain" description="URB1 N-terminal" evidence="2">
    <location>
        <begin position="95"/>
        <end position="442"/>
    </location>
</feature>
<feature type="compositionally biased region" description="Low complexity" evidence="1">
    <location>
        <begin position="826"/>
        <end position="835"/>
    </location>
</feature>
<evidence type="ECO:0000313" key="5">
    <source>
        <dbReference type="EMBL" id="KAE8329542.1"/>
    </source>
</evidence>
<dbReference type="InterPro" id="IPR032436">
    <property type="entry name" value="URB1_C"/>
</dbReference>
<dbReference type="PANTHER" id="PTHR13500:SF0">
    <property type="entry name" value="NUCLEOLAR PRE-RIBOSOMAL-ASSOCIATED PROTEIN 1"/>
    <property type="match status" value="1"/>
</dbReference>
<feature type="domain" description="URB1 C-terminal" evidence="3">
    <location>
        <begin position="881"/>
        <end position="1073"/>
    </location>
</feature>
<evidence type="ECO:0000259" key="4">
    <source>
        <dbReference type="Pfam" id="PF26140"/>
    </source>
</evidence>
<evidence type="ECO:0000313" key="6">
    <source>
        <dbReference type="Proteomes" id="UP000325945"/>
    </source>
</evidence>
<dbReference type="GO" id="GO:0000463">
    <property type="term" value="P:maturation of LSU-rRNA from tricistronic rRNA transcript (SSU-rRNA, 5.8S rRNA, LSU-rRNA)"/>
    <property type="evidence" value="ECO:0007669"/>
    <property type="project" value="TreeGrafter"/>
</dbReference>
<dbReference type="InterPro" id="IPR039844">
    <property type="entry name" value="URB1"/>
</dbReference>
<feature type="domain" description="URB1 central HEAT repeat" evidence="4">
    <location>
        <begin position="632"/>
        <end position="820"/>
    </location>
</feature>
<dbReference type="SUPFAM" id="SSF48371">
    <property type="entry name" value="ARM repeat"/>
    <property type="match status" value="1"/>
</dbReference>
<evidence type="ECO:0000259" key="2">
    <source>
        <dbReference type="Pfam" id="PF11707"/>
    </source>
</evidence>
<dbReference type="Pfam" id="PF11707">
    <property type="entry name" value="Npa1"/>
    <property type="match status" value="1"/>
</dbReference>
<reference evidence="6" key="1">
    <citation type="submission" date="2019-04" db="EMBL/GenBank/DDBJ databases">
        <title>Friends and foes A comparative genomics studyof 23 Aspergillus species from section Flavi.</title>
        <authorList>
            <consortium name="DOE Joint Genome Institute"/>
            <person name="Kjaerbolling I."/>
            <person name="Vesth T."/>
            <person name="Frisvad J.C."/>
            <person name="Nybo J.L."/>
            <person name="Theobald S."/>
            <person name="Kildgaard S."/>
            <person name="Isbrandt T."/>
            <person name="Kuo A."/>
            <person name="Sato A."/>
            <person name="Lyhne E.K."/>
            <person name="Kogle M.E."/>
            <person name="Wiebenga A."/>
            <person name="Kun R.S."/>
            <person name="Lubbers R.J."/>
            <person name="Makela M.R."/>
            <person name="Barry K."/>
            <person name="Chovatia M."/>
            <person name="Clum A."/>
            <person name="Daum C."/>
            <person name="Haridas S."/>
            <person name="He G."/>
            <person name="LaButti K."/>
            <person name="Lipzen A."/>
            <person name="Mondo S."/>
            <person name="Riley R."/>
            <person name="Salamov A."/>
            <person name="Simmons B.A."/>
            <person name="Magnuson J.K."/>
            <person name="Henrissat B."/>
            <person name="Mortensen U.H."/>
            <person name="Larsen T.O."/>
            <person name="Devries R.P."/>
            <person name="Grigoriev I.V."/>
            <person name="Machida M."/>
            <person name="Baker S.E."/>
            <person name="Andersen M.R."/>
        </authorList>
    </citation>
    <scope>NUCLEOTIDE SEQUENCE [LARGE SCALE GENOMIC DNA]</scope>
    <source>
        <strain evidence="6">CBS 130017</strain>
    </source>
</reference>
<organism evidence="5 6">
    <name type="scientific">Aspergillus sergii</name>
    <dbReference type="NCBI Taxonomy" id="1034303"/>
    <lineage>
        <taxon>Eukaryota</taxon>
        <taxon>Fungi</taxon>
        <taxon>Dikarya</taxon>
        <taxon>Ascomycota</taxon>
        <taxon>Pezizomycotina</taxon>
        <taxon>Eurotiomycetes</taxon>
        <taxon>Eurotiomycetidae</taxon>
        <taxon>Eurotiales</taxon>
        <taxon>Aspergillaceae</taxon>
        <taxon>Aspergillus</taxon>
        <taxon>Aspergillus subgen. Circumdati</taxon>
    </lineage>
</organism>
<accession>A0A5N6X9E9</accession>
<feature type="region of interest" description="Disordered" evidence="1">
    <location>
        <begin position="811"/>
        <end position="843"/>
    </location>
</feature>
<dbReference type="Pfam" id="PF16201">
    <property type="entry name" value="NopRA1"/>
    <property type="match status" value="1"/>
</dbReference>
<name>A0A5N6X9E9_9EURO</name>
<dbReference type="EMBL" id="ML741778">
    <property type="protein sequence ID" value="KAE8329542.1"/>
    <property type="molecule type" value="Genomic_DNA"/>
</dbReference>
<dbReference type="InterPro" id="IPR016024">
    <property type="entry name" value="ARM-type_fold"/>
</dbReference>
<evidence type="ECO:0000259" key="3">
    <source>
        <dbReference type="Pfam" id="PF16201"/>
    </source>
</evidence>
<dbReference type="AlphaFoldDB" id="A0A5N6X9E9"/>
<dbReference type="InterPro" id="IPR021714">
    <property type="entry name" value="URB1_N"/>
</dbReference>
<dbReference type="GO" id="GO:0005730">
    <property type="term" value="C:nucleolus"/>
    <property type="evidence" value="ECO:0007669"/>
    <property type="project" value="TreeGrafter"/>
</dbReference>
<feature type="compositionally biased region" description="Polar residues" evidence="1">
    <location>
        <begin position="19"/>
        <end position="28"/>
    </location>
</feature>
<dbReference type="InterPro" id="IPR059018">
    <property type="entry name" value="HEAT_URB1"/>
</dbReference>
<sequence>MSPYDDQLHRSKRRKVDSAQENDASTDITSHGQLRNLLTFQQNVNEVKQGIRKFKEFLLATGQTENEGEKAKKFRILKAYCDSQISHEEEPSCFPDLIQTWNFADSNNNESLLTVVPSVLALFIKTVSTNLDFRDFGLALCKFLLKKEQLRFFNRGLTATKSKEHLISPCLRLLTEIVSFDGGAVARHVYAVRYITFKRIEVFLTPNKSQLEEASDDSQKSTLRRNAQRYVLANLRFQHASAKSDIIEQHKVIRAFLEYVRKDPRDTVLDIIKAIERDIVQDTSLSRNAKTKFFNRGNLEKLVTLYGYDRESEEPNPTDVSIASEIHKILMNICTNSSHGVLLSETSWYPNGSDPESLPGEEDTSIDLGLDSAVYVDKYRDSIPVRNGILSYLAQTLRPDADSLQIELLVAIFKEAPELIADFFTKKTMFVSDPKPTSSWMAESALLFSTVSLPVPTNFGWKDKLPSMPPPVSIVIENILPRPLTQKTLTRCLNLNAEIITLFAVRILTISFNKLRKVLRIFNSDHGVSQSFWTQAKGKLIAEFCRRCPAMKDVVSLYKKTAKEDLQQQEAVAELLSCFYEIVPDVAFEETFDVSLVLVDILKRLDESSPSEEDSESLLAQLGSILKIAQQSASMRWWQQPGSMQFSAFTSILKVVVGASSPDSLRNIEVLLKTVLTENSILHGSSSFQSLLSSFGTSDSGSLRHQLSFFDNCICRVAKKPVHYQDLLGSLCEDVSKPVSPIVAAITEQWPFVVKSGGDAESAVGAWIAKTLGKLKGSGEDPKALKVARDTLVAATENKRTKSTLKKALKDIEEETSQDSNRRDSSTTQPTTSRSSNEKSTVDLEEIFGTLPTEGTTHNALHRWEKEDIEISVEQGRVADLMLCLCSEHEEVRRQAFANITRFMSKIRESKYVEWRSVFLLTGELLETVKQIGLESPVPWIVGECASNCLAVLVNPMHKLYGKVNKFLQKAPSWEPEKIPSYWIDKILLHEPELDDGYFEETNWLLDLLIKGLRTETDMGIYRRANVFERALSFYESPGPSLPSKRKILHLLYRSTQVQGSTTLITRAGIVSWIQSQIPALGGKEVPTFTAMAFSLYESSEQDRVMKWSGGSVAQAVENIAV</sequence>
<dbReference type="Proteomes" id="UP000325945">
    <property type="component" value="Unassembled WGS sequence"/>
</dbReference>
<protein>
    <submittedName>
        <fullName evidence="5">Ribosome 60S biogenesis N-terminal-domain-containing protein</fullName>
    </submittedName>
</protein>
<dbReference type="GO" id="GO:0000466">
    <property type="term" value="P:maturation of 5.8S rRNA from tricistronic rRNA transcript (SSU-rRNA, 5.8S rRNA, LSU-rRNA)"/>
    <property type="evidence" value="ECO:0007669"/>
    <property type="project" value="TreeGrafter"/>
</dbReference>
<gene>
    <name evidence="5" type="ORF">BDV39DRAFT_45269</name>
</gene>
<proteinExistence type="predicted"/>
<dbReference type="Pfam" id="PF26140">
    <property type="entry name" value="HEAT_URB1"/>
    <property type="match status" value="1"/>
</dbReference>